<feature type="region of interest" description="Disordered" evidence="4">
    <location>
        <begin position="457"/>
        <end position="558"/>
    </location>
</feature>
<sequence>MITAVAFVSDARWATCHPGGAIRVWAANATYSSATLERTLHGHVGYINNIASYGGGRYAITTGLDTTARNWDLLEGRQLAVFKDHENEVTAVAVMESGRMALTTAEVVPEVASAMLWEPASGTLLHTLSGHHGWLFGVALNERRKIAVAIGEHATLFIWNTDTGDMLLCKVVASDGLQRWASINSDGNFLCFGSAEGVVRVVETYYGCELARFDSTWVDPDFHSISACFFCDDELHDDPEHWTNKFLSLTGDSDVSCLFRPLTSPPSLGRSPSQHQQPQQPLPGPLSALGGSSVGVGVGSGVASALHPGGFGLASSSSNSNKSAVRARVLHSVRAAAALAAIGRAAAAGGVRVEHDDDVNLYELDGTGAGGDGGGSGNASKVLAAAAAAKTISVSSGCGGHNSMIGRRPVASRRVAPLPARLERITTDPLAIKDTCDTTKSPPGPVTVAAAITKTARFSLPNKEDEEDDDDEAEDSGMKSSKEASLRPRGFHGGGGGGRESSDDGGGGDGGGGGMAPPAALPSIASGSSPTATMRPIKKMKSAAVSTAGGGGWTMGRNVLESPVNSIRRRRTSIQSVGAVSGIGGSPSRPVSAGGVLSAWGPGGVRTGSVLGVVPAVAGSTTAAAAAAAASAASISMTSMSAGVHRSGPSANLQGMLGNRDATELEISPFGRRIVSLSGDGTVRVWSLLGVSVRRELPRHPEMVNEIAISRNRTLVATVTENEGCLRLFSLSTGHLVATVAAHVGFDCDGVALSDDARLVSHDPYTGRAVLSGTAVTCSDDTTVKIWNLGVPGTPALVRTLYGHAGGVTGVCWVPGTSRVLSVGEDRSVLEWETGPMGRCNPVARMDHVHEDAITAVVVSPDARRALTCSMDRTGRLWELTPTTAPVTRGSAVSTATGGSRSAAKPALAHAAAAAAAAIHASQVASDAPHVPPRPELHRFVHDNSVTHGSFSPDGRHVVTCGADCTVRLWDTDNGKQLVCFEGHTRTVTRCVYLNNYVVATTSRDGTIRCWDMQRKRRLPTLAPPFALESDSFEAMVLLPSHRCGYGFPEVLASLTSGRVVVFDPTYRQPLPEQLLLQLNPDLELLNPADLEDLVIDFPGLLVMPIRDGNTMLHILSMSGDSVLLRA</sequence>
<dbReference type="InterPro" id="IPR019775">
    <property type="entry name" value="WD40_repeat_CS"/>
</dbReference>
<comment type="caution">
    <text evidence="5">The sequence shown here is derived from an EMBL/GenBank/DDBJ whole genome shotgun (WGS) entry which is preliminary data.</text>
</comment>
<dbReference type="InterPro" id="IPR036322">
    <property type="entry name" value="WD40_repeat_dom_sf"/>
</dbReference>
<dbReference type="InterPro" id="IPR001680">
    <property type="entry name" value="WD40_rpt"/>
</dbReference>
<dbReference type="PROSITE" id="PS00678">
    <property type="entry name" value="WD_REPEATS_1"/>
    <property type="match status" value="1"/>
</dbReference>
<accession>A0A8J4GXF5</accession>
<feature type="compositionally biased region" description="Acidic residues" evidence="4">
    <location>
        <begin position="464"/>
        <end position="475"/>
    </location>
</feature>
<dbReference type="CDD" id="cd00200">
    <property type="entry name" value="WD40"/>
    <property type="match status" value="1"/>
</dbReference>
<dbReference type="InterPro" id="IPR020472">
    <property type="entry name" value="WD40_PAC1"/>
</dbReference>
<dbReference type="AlphaFoldDB" id="A0A8J4GXF5"/>
<gene>
    <name evidence="5" type="ORF">Vretimale_18567</name>
</gene>
<evidence type="ECO:0000313" key="5">
    <source>
        <dbReference type="EMBL" id="GIM15918.1"/>
    </source>
</evidence>
<evidence type="ECO:0000256" key="2">
    <source>
        <dbReference type="ARBA" id="ARBA00022737"/>
    </source>
</evidence>
<keyword evidence="2" id="KW-0677">Repeat</keyword>
<feature type="region of interest" description="Disordered" evidence="4">
    <location>
        <begin position="265"/>
        <end position="288"/>
    </location>
</feature>
<feature type="repeat" description="WD" evidence="3">
    <location>
        <begin position="801"/>
        <end position="833"/>
    </location>
</feature>
<proteinExistence type="predicted"/>
<feature type="compositionally biased region" description="Gly residues" evidence="4">
    <location>
        <begin position="491"/>
        <end position="515"/>
    </location>
</feature>
<dbReference type="PROSITE" id="PS50082">
    <property type="entry name" value="WD_REPEATS_2"/>
    <property type="match status" value="6"/>
</dbReference>
<feature type="repeat" description="WD" evidence="3">
    <location>
        <begin position="665"/>
        <end position="688"/>
    </location>
</feature>
<dbReference type="PRINTS" id="PR00320">
    <property type="entry name" value="GPROTEINBRPT"/>
</dbReference>
<dbReference type="Proteomes" id="UP000722791">
    <property type="component" value="Unassembled WGS sequence"/>
</dbReference>
<name>A0A8J4GXF5_9CHLO</name>
<dbReference type="EMBL" id="BNCQ01000071">
    <property type="protein sequence ID" value="GIM15918.1"/>
    <property type="molecule type" value="Genomic_DNA"/>
</dbReference>
<evidence type="ECO:0000256" key="4">
    <source>
        <dbReference type="SAM" id="MobiDB-lite"/>
    </source>
</evidence>
<keyword evidence="1 3" id="KW-0853">WD repeat</keyword>
<evidence type="ECO:0000313" key="6">
    <source>
        <dbReference type="Proteomes" id="UP000722791"/>
    </source>
</evidence>
<feature type="non-terminal residue" evidence="5">
    <location>
        <position position="1"/>
    </location>
</feature>
<feature type="repeat" description="WD" evidence="3">
    <location>
        <begin position="40"/>
        <end position="81"/>
    </location>
</feature>
<dbReference type="SUPFAM" id="SSF50978">
    <property type="entry name" value="WD40 repeat-like"/>
    <property type="match status" value="2"/>
</dbReference>
<feature type="repeat" description="WD" evidence="3">
    <location>
        <begin position="939"/>
        <end position="980"/>
    </location>
</feature>
<protein>
    <submittedName>
        <fullName evidence="5">Uncharacterized protein</fullName>
    </submittedName>
</protein>
<dbReference type="PROSITE" id="PS50294">
    <property type="entry name" value="WD_REPEATS_REGION"/>
    <property type="match status" value="1"/>
</dbReference>
<reference evidence="5" key="1">
    <citation type="journal article" date="2021" name="Proc. Natl. Acad. Sci. U.S.A.">
        <title>Three genomes in the algal genus Volvox reveal the fate of a haploid sex-determining region after a transition to homothallism.</title>
        <authorList>
            <person name="Yamamoto K."/>
            <person name="Hamaji T."/>
            <person name="Kawai-Toyooka H."/>
            <person name="Matsuzaki R."/>
            <person name="Takahashi F."/>
            <person name="Nishimura Y."/>
            <person name="Kawachi M."/>
            <person name="Noguchi H."/>
            <person name="Minakuchi Y."/>
            <person name="Umen J.G."/>
            <person name="Toyoda A."/>
            <person name="Nozaki H."/>
        </authorList>
    </citation>
    <scope>NUCLEOTIDE SEQUENCE</scope>
    <source>
        <strain evidence="5">NIES-3785</strain>
    </source>
</reference>
<feature type="compositionally biased region" description="Low complexity" evidence="4">
    <location>
        <begin position="271"/>
        <end position="288"/>
    </location>
</feature>
<evidence type="ECO:0000256" key="3">
    <source>
        <dbReference type="PROSITE-ProRule" id="PRU00221"/>
    </source>
</evidence>
<dbReference type="InterPro" id="IPR015943">
    <property type="entry name" value="WD40/YVTN_repeat-like_dom_sf"/>
</dbReference>
<dbReference type="PANTHER" id="PTHR19848:SF8">
    <property type="entry name" value="F-BOX AND WD REPEAT DOMAIN CONTAINING 7"/>
    <property type="match status" value="1"/>
</dbReference>
<dbReference type="PANTHER" id="PTHR19848">
    <property type="entry name" value="WD40 REPEAT PROTEIN"/>
    <property type="match status" value="1"/>
</dbReference>
<dbReference type="Gene3D" id="2.130.10.10">
    <property type="entry name" value="YVTN repeat-like/Quinoprotein amine dehydrogenase"/>
    <property type="match status" value="5"/>
</dbReference>
<feature type="repeat" description="WD" evidence="3">
    <location>
        <begin position="847"/>
        <end position="888"/>
    </location>
</feature>
<dbReference type="SMART" id="SM00320">
    <property type="entry name" value="WD40"/>
    <property type="match status" value="11"/>
</dbReference>
<organism evidence="5 6">
    <name type="scientific">Volvox reticuliferus</name>
    <dbReference type="NCBI Taxonomy" id="1737510"/>
    <lineage>
        <taxon>Eukaryota</taxon>
        <taxon>Viridiplantae</taxon>
        <taxon>Chlorophyta</taxon>
        <taxon>core chlorophytes</taxon>
        <taxon>Chlorophyceae</taxon>
        <taxon>CS clade</taxon>
        <taxon>Chlamydomonadales</taxon>
        <taxon>Volvocaceae</taxon>
        <taxon>Volvox</taxon>
    </lineage>
</organism>
<feature type="compositionally biased region" description="Basic and acidic residues" evidence="4">
    <location>
        <begin position="476"/>
        <end position="486"/>
    </location>
</feature>
<dbReference type="Pfam" id="PF00400">
    <property type="entry name" value="WD40"/>
    <property type="match status" value="6"/>
</dbReference>
<feature type="repeat" description="WD" evidence="3">
    <location>
        <begin position="981"/>
        <end position="1021"/>
    </location>
</feature>
<evidence type="ECO:0000256" key="1">
    <source>
        <dbReference type="ARBA" id="ARBA00022574"/>
    </source>
</evidence>